<dbReference type="GO" id="GO:0006900">
    <property type="term" value="P:vesicle budding from membrane"/>
    <property type="evidence" value="ECO:0007669"/>
    <property type="project" value="TreeGrafter"/>
</dbReference>
<dbReference type="PANTHER" id="PTHR22761:SF5">
    <property type="entry name" value="CHARGED MULTIVESICULAR BODY PROTEIN 6"/>
    <property type="match status" value="1"/>
</dbReference>
<dbReference type="Pfam" id="PF03357">
    <property type="entry name" value="Snf7"/>
    <property type="match status" value="1"/>
</dbReference>
<reference evidence="8" key="1">
    <citation type="submission" date="2022-03" db="EMBL/GenBank/DDBJ databases">
        <authorList>
            <person name="Legras J.-L."/>
            <person name="Devillers H."/>
            <person name="Grondin C."/>
        </authorList>
    </citation>
    <scope>NUCLEOTIDE SEQUENCE</scope>
    <source>
        <strain evidence="8">CLIB 1423</strain>
    </source>
</reference>
<evidence type="ECO:0000256" key="5">
    <source>
        <dbReference type="ARBA" id="ARBA00022927"/>
    </source>
</evidence>
<dbReference type="Proteomes" id="UP000837801">
    <property type="component" value="Unassembled WGS sequence"/>
</dbReference>
<keyword evidence="4" id="KW-0967">Endosome</keyword>
<evidence type="ECO:0000256" key="6">
    <source>
        <dbReference type="ARBA" id="ARBA00023136"/>
    </source>
</evidence>
<keyword evidence="5" id="KW-0653">Protein transport</keyword>
<evidence type="ECO:0000313" key="9">
    <source>
        <dbReference type="Proteomes" id="UP000837801"/>
    </source>
</evidence>
<keyword evidence="6" id="KW-0472">Membrane</keyword>
<dbReference type="GO" id="GO:0005771">
    <property type="term" value="C:multivesicular body"/>
    <property type="evidence" value="ECO:0007669"/>
    <property type="project" value="TreeGrafter"/>
</dbReference>
<name>A0A9P0QSK3_9ASCO</name>
<dbReference type="GO" id="GO:0000815">
    <property type="term" value="C:ESCRT III complex"/>
    <property type="evidence" value="ECO:0007669"/>
    <property type="project" value="TreeGrafter"/>
</dbReference>
<evidence type="ECO:0000256" key="1">
    <source>
        <dbReference type="ARBA" id="ARBA00004608"/>
    </source>
</evidence>
<evidence type="ECO:0000256" key="7">
    <source>
        <dbReference type="SAM" id="MobiDB-lite"/>
    </source>
</evidence>
<dbReference type="InterPro" id="IPR005024">
    <property type="entry name" value="Snf7_fam"/>
</dbReference>
<dbReference type="AlphaFoldDB" id="A0A9P0QSK3"/>
<evidence type="ECO:0000256" key="3">
    <source>
        <dbReference type="ARBA" id="ARBA00022448"/>
    </source>
</evidence>
<evidence type="ECO:0000256" key="4">
    <source>
        <dbReference type="ARBA" id="ARBA00022753"/>
    </source>
</evidence>
<dbReference type="GO" id="GO:0015031">
    <property type="term" value="P:protein transport"/>
    <property type="evidence" value="ECO:0007669"/>
    <property type="project" value="UniProtKB-KW"/>
</dbReference>
<sequence length="225" mass="25581">MGQQPSTPKITAQDRAIFQLKQQRDKLKQYQTKLTSVIERQNQLAKQAITKKDPERAKFFLRSKRQQETTISRTYEQLDNLEKLIGTIEFKSIEKDVIYGLQQGNEVLKKLNSEMSMDKIDKVLDDLEDERVKVDEVSDMLGMGSLTNGDEQEVDEELERLELEVNGKKTANEPTKVNLPDVPVDVPDSLELPEVPVSVKLPEVPTGIPAEDPSQRKEEHEPIAA</sequence>
<comment type="subcellular location">
    <subcellularLocation>
        <location evidence="1">Endosome membrane</location>
    </subcellularLocation>
</comment>
<feature type="region of interest" description="Disordered" evidence="7">
    <location>
        <begin position="166"/>
        <end position="225"/>
    </location>
</feature>
<dbReference type="GO" id="GO:0032511">
    <property type="term" value="P:late endosome to vacuole transport via multivesicular body sorting pathway"/>
    <property type="evidence" value="ECO:0007669"/>
    <property type="project" value="TreeGrafter"/>
</dbReference>
<evidence type="ECO:0000313" key="8">
    <source>
        <dbReference type="EMBL" id="CAH2354157.1"/>
    </source>
</evidence>
<proteinExistence type="inferred from homology"/>
<dbReference type="Gene3D" id="6.10.140.1230">
    <property type="match status" value="1"/>
</dbReference>
<accession>A0A9P0QSK3</accession>
<feature type="compositionally biased region" description="Basic and acidic residues" evidence="7">
    <location>
        <begin position="213"/>
        <end position="225"/>
    </location>
</feature>
<keyword evidence="9" id="KW-1185">Reference proteome</keyword>
<gene>
    <name evidence="8" type="ORF">CLIB1423_14S03378</name>
</gene>
<comment type="caution">
    <text evidence="8">The sequence shown here is derived from an EMBL/GenBank/DDBJ whole genome shotgun (WGS) entry which is preliminary data.</text>
</comment>
<keyword evidence="3" id="KW-0813">Transport</keyword>
<evidence type="ECO:0000256" key="2">
    <source>
        <dbReference type="ARBA" id="ARBA00006190"/>
    </source>
</evidence>
<comment type="similarity">
    <text evidence="2">Belongs to the SNF7 family.</text>
</comment>
<dbReference type="EMBL" id="CAKXYY010000014">
    <property type="protein sequence ID" value="CAH2354157.1"/>
    <property type="molecule type" value="Genomic_DNA"/>
</dbReference>
<protein>
    <submittedName>
        <fullName evidence="8">Vacuolar-sorting protein Snf7p</fullName>
    </submittedName>
</protein>
<dbReference type="PANTHER" id="PTHR22761">
    <property type="entry name" value="CHARGED MULTIVESICULAR BODY PROTEIN"/>
    <property type="match status" value="1"/>
</dbReference>
<dbReference type="OrthoDB" id="441172at2759"/>
<organism evidence="8 9">
    <name type="scientific">[Candida] railenensis</name>
    <dbReference type="NCBI Taxonomy" id="45579"/>
    <lineage>
        <taxon>Eukaryota</taxon>
        <taxon>Fungi</taxon>
        <taxon>Dikarya</taxon>
        <taxon>Ascomycota</taxon>
        <taxon>Saccharomycotina</taxon>
        <taxon>Pichiomycetes</taxon>
        <taxon>Debaryomycetaceae</taxon>
        <taxon>Kurtzmaniella</taxon>
    </lineage>
</organism>